<comment type="caution">
    <text evidence="1">The sequence shown here is derived from an EMBL/GenBank/DDBJ whole genome shotgun (WGS) entry which is preliminary data.</text>
</comment>
<protein>
    <submittedName>
        <fullName evidence="1">581_t:CDS:1</fullName>
    </submittedName>
</protein>
<evidence type="ECO:0000313" key="2">
    <source>
        <dbReference type="Proteomes" id="UP000789702"/>
    </source>
</evidence>
<feature type="non-terminal residue" evidence="1">
    <location>
        <position position="1"/>
    </location>
</feature>
<reference evidence="1" key="1">
    <citation type="submission" date="2021-06" db="EMBL/GenBank/DDBJ databases">
        <authorList>
            <person name="Kallberg Y."/>
            <person name="Tangrot J."/>
            <person name="Rosling A."/>
        </authorList>
    </citation>
    <scope>NUCLEOTIDE SEQUENCE</scope>
    <source>
        <strain evidence="1">IL203A</strain>
    </source>
</reference>
<evidence type="ECO:0000313" key="1">
    <source>
        <dbReference type="EMBL" id="CAG8754253.1"/>
    </source>
</evidence>
<organism evidence="1 2">
    <name type="scientific">Dentiscutata heterogama</name>
    <dbReference type="NCBI Taxonomy" id="1316150"/>
    <lineage>
        <taxon>Eukaryota</taxon>
        <taxon>Fungi</taxon>
        <taxon>Fungi incertae sedis</taxon>
        <taxon>Mucoromycota</taxon>
        <taxon>Glomeromycotina</taxon>
        <taxon>Glomeromycetes</taxon>
        <taxon>Diversisporales</taxon>
        <taxon>Gigasporaceae</taxon>
        <taxon>Dentiscutata</taxon>
    </lineage>
</organism>
<name>A0ACA9QMB5_9GLOM</name>
<feature type="non-terminal residue" evidence="1">
    <location>
        <position position="51"/>
    </location>
</feature>
<sequence length="51" mass="5729">AIYSTPVFYKNSTSILFKGNTSSMGTICSIGPVYEPWCGQRFTDWTKTELT</sequence>
<gene>
    <name evidence="1" type="ORF">DHETER_LOCUS14833</name>
</gene>
<dbReference type="Proteomes" id="UP000789702">
    <property type="component" value="Unassembled WGS sequence"/>
</dbReference>
<proteinExistence type="predicted"/>
<accession>A0ACA9QMB5</accession>
<keyword evidence="2" id="KW-1185">Reference proteome</keyword>
<dbReference type="EMBL" id="CAJVPU010047755">
    <property type="protein sequence ID" value="CAG8754253.1"/>
    <property type="molecule type" value="Genomic_DNA"/>
</dbReference>